<dbReference type="GO" id="GO:0003677">
    <property type="term" value="F:DNA binding"/>
    <property type="evidence" value="ECO:0007669"/>
    <property type="project" value="UniProtKB-UniRule"/>
</dbReference>
<evidence type="ECO:0000256" key="2">
    <source>
        <dbReference type="ARBA" id="ARBA00023125"/>
    </source>
</evidence>
<dbReference type="Pfam" id="PF16925">
    <property type="entry name" value="TetR_C_13"/>
    <property type="match status" value="1"/>
</dbReference>
<dbReference type="Pfam" id="PF00440">
    <property type="entry name" value="TetR_N"/>
    <property type="match status" value="1"/>
</dbReference>
<feature type="DNA-binding region" description="H-T-H motif" evidence="4">
    <location>
        <begin position="28"/>
        <end position="47"/>
    </location>
</feature>
<dbReference type="PANTHER" id="PTHR47506:SF3">
    <property type="entry name" value="HTH-TYPE TRANSCRIPTIONAL REGULATOR LMRA"/>
    <property type="match status" value="1"/>
</dbReference>
<keyword evidence="1" id="KW-0805">Transcription regulation</keyword>
<evidence type="ECO:0000256" key="3">
    <source>
        <dbReference type="ARBA" id="ARBA00023163"/>
    </source>
</evidence>
<dbReference type="Proteomes" id="UP000198984">
    <property type="component" value="Unassembled WGS sequence"/>
</dbReference>
<dbReference type="InterPro" id="IPR001647">
    <property type="entry name" value="HTH_TetR"/>
</dbReference>
<gene>
    <name evidence="6" type="ORF">SAMN04488505_103409</name>
</gene>
<keyword evidence="2 4" id="KW-0238">DNA-binding</keyword>
<feature type="domain" description="HTH tetR-type" evidence="5">
    <location>
        <begin position="5"/>
        <end position="65"/>
    </location>
</feature>
<keyword evidence="3" id="KW-0804">Transcription</keyword>
<dbReference type="Gene3D" id="1.10.357.10">
    <property type="entry name" value="Tetracycline Repressor, domain 2"/>
    <property type="match status" value="1"/>
</dbReference>
<evidence type="ECO:0000256" key="4">
    <source>
        <dbReference type="PROSITE-ProRule" id="PRU00335"/>
    </source>
</evidence>
<dbReference type="PANTHER" id="PTHR47506">
    <property type="entry name" value="TRANSCRIPTIONAL REGULATORY PROTEIN"/>
    <property type="match status" value="1"/>
</dbReference>
<dbReference type="STRING" id="573321.SAMN04488505_103409"/>
<dbReference type="AlphaFoldDB" id="A0A1H7VRR9"/>
<reference evidence="6 7" key="1">
    <citation type="submission" date="2016-10" db="EMBL/GenBank/DDBJ databases">
        <authorList>
            <person name="de Groot N.N."/>
        </authorList>
    </citation>
    <scope>NUCLEOTIDE SEQUENCE [LARGE SCALE GENOMIC DNA]</scope>
    <source>
        <strain evidence="6 7">DSM 21039</strain>
    </source>
</reference>
<evidence type="ECO:0000313" key="6">
    <source>
        <dbReference type="EMBL" id="SEM11579.1"/>
    </source>
</evidence>
<dbReference type="OrthoDB" id="9798857at2"/>
<accession>A0A1H7VRR9</accession>
<keyword evidence="7" id="KW-1185">Reference proteome</keyword>
<organism evidence="6 7">
    <name type="scientific">Chitinophaga rupis</name>
    <dbReference type="NCBI Taxonomy" id="573321"/>
    <lineage>
        <taxon>Bacteria</taxon>
        <taxon>Pseudomonadati</taxon>
        <taxon>Bacteroidota</taxon>
        <taxon>Chitinophagia</taxon>
        <taxon>Chitinophagales</taxon>
        <taxon>Chitinophagaceae</taxon>
        <taxon>Chitinophaga</taxon>
    </lineage>
</organism>
<dbReference type="SUPFAM" id="SSF48498">
    <property type="entry name" value="Tetracyclin repressor-like, C-terminal domain"/>
    <property type="match status" value="1"/>
</dbReference>
<evidence type="ECO:0000313" key="7">
    <source>
        <dbReference type="Proteomes" id="UP000198984"/>
    </source>
</evidence>
<dbReference type="EMBL" id="FOBB01000003">
    <property type="protein sequence ID" value="SEM11579.1"/>
    <property type="molecule type" value="Genomic_DNA"/>
</dbReference>
<dbReference type="InterPro" id="IPR036271">
    <property type="entry name" value="Tet_transcr_reg_TetR-rel_C_sf"/>
</dbReference>
<proteinExistence type="predicted"/>
<dbReference type="InterPro" id="IPR009057">
    <property type="entry name" value="Homeodomain-like_sf"/>
</dbReference>
<sequence length="196" mass="21808">MKKSDRTRQMIIERSAPIFNSKGVAGTSISDIMEATQLAKGGVYGNFSTKDDILMATFDHIADTLKEKLAGVTAPEPTIGGKFEALFKFYSHYPLNPFVAGGCPILNFGVDADDTHPELRKRVAKLIAYFQERIEQLVNAGIKRGEFSADWDAERFAVKMFTMLEGATLVSRVNNNNKQMKTVVSMLREEIAQHTL</sequence>
<name>A0A1H7VRR9_9BACT</name>
<evidence type="ECO:0000256" key="1">
    <source>
        <dbReference type="ARBA" id="ARBA00023015"/>
    </source>
</evidence>
<dbReference type="PROSITE" id="PS50977">
    <property type="entry name" value="HTH_TETR_2"/>
    <property type="match status" value="1"/>
</dbReference>
<dbReference type="SUPFAM" id="SSF46689">
    <property type="entry name" value="Homeodomain-like"/>
    <property type="match status" value="1"/>
</dbReference>
<dbReference type="RefSeq" id="WP_089913148.1">
    <property type="nucleotide sequence ID" value="NZ_FOBB01000003.1"/>
</dbReference>
<dbReference type="InterPro" id="IPR011075">
    <property type="entry name" value="TetR_C"/>
</dbReference>
<protein>
    <submittedName>
        <fullName evidence="6">Transcriptional regulator, TetR family</fullName>
    </submittedName>
</protein>
<evidence type="ECO:0000259" key="5">
    <source>
        <dbReference type="PROSITE" id="PS50977"/>
    </source>
</evidence>